<dbReference type="SMART" id="SM00388">
    <property type="entry name" value="HisKA"/>
    <property type="match status" value="1"/>
</dbReference>
<evidence type="ECO:0000313" key="14">
    <source>
        <dbReference type="EMBL" id="MFD0945519.1"/>
    </source>
</evidence>
<dbReference type="InterPro" id="IPR036097">
    <property type="entry name" value="HisK_dim/P_sf"/>
</dbReference>
<comment type="caution">
    <text evidence="14">The sequence shown here is derived from an EMBL/GenBank/DDBJ whole genome shotgun (WGS) entry which is preliminary data.</text>
</comment>
<evidence type="ECO:0000256" key="1">
    <source>
        <dbReference type="ARBA" id="ARBA00000085"/>
    </source>
</evidence>
<dbReference type="Pfam" id="PF00672">
    <property type="entry name" value="HAMP"/>
    <property type="match status" value="1"/>
</dbReference>
<name>A0ABW3H885_9SPHN</name>
<evidence type="ECO:0000256" key="3">
    <source>
        <dbReference type="ARBA" id="ARBA00012438"/>
    </source>
</evidence>
<evidence type="ECO:0000313" key="15">
    <source>
        <dbReference type="Proteomes" id="UP001596977"/>
    </source>
</evidence>
<evidence type="ECO:0000256" key="8">
    <source>
        <dbReference type="ARBA" id="ARBA00022989"/>
    </source>
</evidence>
<dbReference type="SUPFAM" id="SSF47384">
    <property type="entry name" value="Homodimeric domain of signal transducing histidine kinase"/>
    <property type="match status" value="1"/>
</dbReference>
<keyword evidence="9" id="KW-0902">Two-component regulatory system</keyword>
<keyword evidence="5" id="KW-0808">Transferase</keyword>
<keyword evidence="7 14" id="KW-0418">Kinase</keyword>
<dbReference type="RefSeq" id="WP_264942242.1">
    <property type="nucleotide sequence ID" value="NZ_JAPDRA010000001.1"/>
</dbReference>
<dbReference type="SMART" id="SM00304">
    <property type="entry name" value="HAMP"/>
    <property type="match status" value="1"/>
</dbReference>
<dbReference type="CDD" id="cd00082">
    <property type="entry name" value="HisKA"/>
    <property type="match status" value="1"/>
</dbReference>
<dbReference type="InterPro" id="IPR003660">
    <property type="entry name" value="HAMP_dom"/>
</dbReference>
<evidence type="ECO:0000256" key="10">
    <source>
        <dbReference type="ARBA" id="ARBA00023136"/>
    </source>
</evidence>
<evidence type="ECO:0000256" key="4">
    <source>
        <dbReference type="ARBA" id="ARBA00022553"/>
    </source>
</evidence>
<dbReference type="EMBL" id="JBHTJG010000001">
    <property type="protein sequence ID" value="MFD0945519.1"/>
    <property type="molecule type" value="Genomic_DNA"/>
</dbReference>
<keyword evidence="10 11" id="KW-0472">Membrane</keyword>
<dbReference type="InterPro" id="IPR003594">
    <property type="entry name" value="HATPase_dom"/>
</dbReference>
<dbReference type="GO" id="GO:0016301">
    <property type="term" value="F:kinase activity"/>
    <property type="evidence" value="ECO:0007669"/>
    <property type="project" value="UniProtKB-KW"/>
</dbReference>
<dbReference type="Gene3D" id="3.30.565.10">
    <property type="entry name" value="Histidine kinase-like ATPase, C-terminal domain"/>
    <property type="match status" value="1"/>
</dbReference>
<dbReference type="Gene3D" id="1.10.287.130">
    <property type="match status" value="1"/>
</dbReference>
<dbReference type="SUPFAM" id="SSF55874">
    <property type="entry name" value="ATPase domain of HSP90 chaperone/DNA topoisomerase II/histidine kinase"/>
    <property type="match status" value="1"/>
</dbReference>
<evidence type="ECO:0000256" key="9">
    <source>
        <dbReference type="ARBA" id="ARBA00023012"/>
    </source>
</evidence>
<evidence type="ECO:0000259" key="12">
    <source>
        <dbReference type="PROSITE" id="PS50109"/>
    </source>
</evidence>
<evidence type="ECO:0000256" key="2">
    <source>
        <dbReference type="ARBA" id="ARBA00004370"/>
    </source>
</evidence>
<dbReference type="InterPro" id="IPR004358">
    <property type="entry name" value="Sig_transdc_His_kin-like_C"/>
</dbReference>
<dbReference type="Pfam" id="PF02518">
    <property type="entry name" value="HATPase_c"/>
    <property type="match status" value="1"/>
</dbReference>
<evidence type="ECO:0000259" key="13">
    <source>
        <dbReference type="PROSITE" id="PS50885"/>
    </source>
</evidence>
<keyword evidence="6 11" id="KW-0812">Transmembrane</keyword>
<protein>
    <recommendedName>
        <fullName evidence="3">histidine kinase</fullName>
        <ecNumber evidence="3">2.7.13.3</ecNumber>
    </recommendedName>
</protein>
<evidence type="ECO:0000256" key="6">
    <source>
        <dbReference type="ARBA" id="ARBA00022692"/>
    </source>
</evidence>
<feature type="domain" description="HAMP" evidence="13">
    <location>
        <begin position="181"/>
        <end position="234"/>
    </location>
</feature>
<feature type="transmembrane region" description="Helical" evidence="11">
    <location>
        <begin position="12"/>
        <end position="34"/>
    </location>
</feature>
<dbReference type="Gene3D" id="6.10.340.10">
    <property type="match status" value="1"/>
</dbReference>
<dbReference type="InterPro" id="IPR036890">
    <property type="entry name" value="HATPase_C_sf"/>
</dbReference>
<dbReference type="InterPro" id="IPR005467">
    <property type="entry name" value="His_kinase_dom"/>
</dbReference>
<dbReference type="Proteomes" id="UP001596977">
    <property type="component" value="Unassembled WGS sequence"/>
</dbReference>
<proteinExistence type="predicted"/>
<comment type="subcellular location">
    <subcellularLocation>
        <location evidence="2">Membrane</location>
    </subcellularLocation>
</comment>
<keyword evidence="15" id="KW-1185">Reference proteome</keyword>
<keyword evidence="8 11" id="KW-1133">Transmembrane helix</keyword>
<dbReference type="PROSITE" id="PS50885">
    <property type="entry name" value="HAMP"/>
    <property type="match status" value="1"/>
</dbReference>
<comment type="catalytic activity">
    <reaction evidence="1">
        <text>ATP + protein L-histidine = ADP + protein N-phospho-L-histidine.</text>
        <dbReference type="EC" id="2.7.13.3"/>
    </reaction>
</comment>
<dbReference type="Pfam" id="PF00512">
    <property type="entry name" value="HisKA"/>
    <property type="match status" value="1"/>
</dbReference>
<dbReference type="InterPro" id="IPR050428">
    <property type="entry name" value="TCS_sensor_his_kinase"/>
</dbReference>
<dbReference type="SUPFAM" id="SSF158472">
    <property type="entry name" value="HAMP domain-like"/>
    <property type="match status" value="1"/>
</dbReference>
<dbReference type="PANTHER" id="PTHR45436">
    <property type="entry name" value="SENSOR HISTIDINE KINASE YKOH"/>
    <property type="match status" value="1"/>
</dbReference>
<evidence type="ECO:0000256" key="5">
    <source>
        <dbReference type="ARBA" id="ARBA00022679"/>
    </source>
</evidence>
<organism evidence="14 15">
    <name type="scientific">Sphingomonas canadensis</name>
    <dbReference type="NCBI Taxonomy" id="1219257"/>
    <lineage>
        <taxon>Bacteria</taxon>
        <taxon>Pseudomonadati</taxon>
        <taxon>Pseudomonadota</taxon>
        <taxon>Alphaproteobacteria</taxon>
        <taxon>Sphingomonadales</taxon>
        <taxon>Sphingomonadaceae</taxon>
        <taxon>Sphingomonas</taxon>
    </lineage>
</organism>
<dbReference type="PANTHER" id="PTHR45436:SF8">
    <property type="entry name" value="HISTIDINE KINASE"/>
    <property type="match status" value="1"/>
</dbReference>
<dbReference type="CDD" id="cd06225">
    <property type="entry name" value="HAMP"/>
    <property type="match status" value="1"/>
</dbReference>
<dbReference type="EC" id="2.7.13.3" evidence="3"/>
<dbReference type="PROSITE" id="PS50109">
    <property type="entry name" value="HIS_KIN"/>
    <property type="match status" value="1"/>
</dbReference>
<dbReference type="InterPro" id="IPR003661">
    <property type="entry name" value="HisK_dim/P_dom"/>
</dbReference>
<reference evidence="15" key="1">
    <citation type="journal article" date="2019" name="Int. J. Syst. Evol. Microbiol.">
        <title>The Global Catalogue of Microorganisms (GCM) 10K type strain sequencing project: providing services to taxonomists for standard genome sequencing and annotation.</title>
        <authorList>
            <consortium name="The Broad Institute Genomics Platform"/>
            <consortium name="The Broad Institute Genome Sequencing Center for Infectious Disease"/>
            <person name="Wu L."/>
            <person name="Ma J."/>
        </authorList>
    </citation>
    <scope>NUCLEOTIDE SEQUENCE [LARGE SCALE GENOMIC DNA]</scope>
    <source>
        <strain evidence="15">CCUG 62982</strain>
    </source>
</reference>
<accession>A0ABW3H885</accession>
<sequence length="453" mass="48547">MSRLLTSFSFRLALLYAVLFTVSLSILLGSFYWISIHRPIESIEHEVEAEAHQYERLFAARGPQALAQALRVRAAEPGAASLAYHALIAADGHVLTTNLPSWPAASDARWLRIEADIYRDGDEDDHEALVLDLPLAGGMRMLIGRDIEEYDKIGDVIRNAMAWGVPAVLLLVIAGGALLSRSIGRQIEAMTAAAHRVMAGDLSGRIPERGNRDDMDRLAATLNAMLDRIEASLEAVRRVSDSVAHELRTPLARLQAELAELACAPPDRAPALVARAQEEAERLARMFDGVLRISGIEASRPRAALRPLDLSALVADAAEYHAPQAEERALTLETAIAPGIAVTGDPDLLFQAVSNLIDNAAKFTPRGGRIAVTLAREGGQALLGIADNGPGVPPELEGKLGERFFRAPGTEQVPGFGLGLALVTSVAALHGSEVRFADAGPGLRVEWRLPAGD</sequence>
<gene>
    <name evidence="14" type="ORF">ACFQ1E_04115</name>
</gene>
<evidence type="ECO:0000256" key="7">
    <source>
        <dbReference type="ARBA" id="ARBA00022777"/>
    </source>
</evidence>
<feature type="domain" description="Histidine kinase" evidence="12">
    <location>
        <begin position="242"/>
        <end position="453"/>
    </location>
</feature>
<dbReference type="SMART" id="SM00387">
    <property type="entry name" value="HATPase_c"/>
    <property type="match status" value="1"/>
</dbReference>
<keyword evidence="4" id="KW-0597">Phosphoprotein</keyword>
<dbReference type="PRINTS" id="PR00344">
    <property type="entry name" value="BCTRLSENSOR"/>
</dbReference>
<evidence type="ECO:0000256" key="11">
    <source>
        <dbReference type="SAM" id="Phobius"/>
    </source>
</evidence>